<accession>E4WZ71</accession>
<proteinExistence type="predicted"/>
<dbReference type="OrthoDB" id="74835at2759"/>
<sequence length="341" mass="39000">MEGVSLINPDGNILFVRSSHGRSVATTQLLTIWSSVLFSQSEAELDPVSCITDSLRIYILKRNTHTVICWFDKAVNEYYARRLTDYADKIILLLLGEEDLAEIVDPRLKKDIRLAYPLLDGLICQIDEVPTWLVTDYPIFSMQKSSPEIQKQIEFWGERLATPYVAIVNDNEIIAMTDDFRQLDYIELNIIAYCALVYSDKALVEIPVYLYKLAPNSAYRLILIKLFKNTSMVALCGSVTNITSIRFTPHDISQLEPLRHAQKAPKGLPPGLIGTLIQDEALMQSLLYIRPAKSTLMENELNEEEIKVCLMRVFRDTKTHNPTHSEFYSARKQYKCNVVQE</sequence>
<evidence type="ECO:0000313" key="2">
    <source>
        <dbReference type="Proteomes" id="UP000001307"/>
    </source>
</evidence>
<dbReference type="PANTHER" id="PTHR13559:SF1">
    <property type="entry name" value="PROTEIN FUZZY HOMOLOG"/>
    <property type="match status" value="1"/>
</dbReference>
<dbReference type="InterPro" id="IPR026069">
    <property type="entry name" value="Fuzzy"/>
</dbReference>
<dbReference type="PANTHER" id="PTHR13559">
    <property type="entry name" value="INTRACELLULAR TRAFFIC PROTEIN-RELATED"/>
    <property type="match status" value="1"/>
</dbReference>
<reference evidence="1" key="1">
    <citation type="journal article" date="2010" name="Science">
        <title>Plasticity of animal genome architecture unmasked by rapid evolution of a pelagic tunicate.</title>
        <authorList>
            <person name="Denoeud F."/>
            <person name="Henriet S."/>
            <person name="Mungpakdee S."/>
            <person name="Aury J.M."/>
            <person name="Da Silva C."/>
            <person name="Brinkmann H."/>
            <person name="Mikhaleva J."/>
            <person name="Olsen L.C."/>
            <person name="Jubin C."/>
            <person name="Canestro C."/>
            <person name="Bouquet J.M."/>
            <person name="Danks G."/>
            <person name="Poulain J."/>
            <person name="Campsteijn C."/>
            <person name="Adamski M."/>
            <person name="Cross I."/>
            <person name="Yadetie F."/>
            <person name="Muffato M."/>
            <person name="Louis A."/>
            <person name="Butcher S."/>
            <person name="Tsagkogeorga G."/>
            <person name="Konrad A."/>
            <person name="Singh S."/>
            <person name="Jensen M.F."/>
            <person name="Cong E.H."/>
            <person name="Eikeseth-Otteraa H."/>
            <person name="Noel B."/>
            <person name="Anthouard V."/>
            <person name="Porcel B.M."/>
            <person name="Kachouri-Lafond R."/>
            <person name="Nishino A."/>
            <person name="Ugolini M."/>
            <person name="Chourrout P."/>
            <person name="Nishida H."/>
            <person name="Aasland R."/>
            <person name="Huzurbazar S."/>
            <person name="Westhof E."/>
            <person name="Delsuc F."/>
            <person name="Lehrach H."/>
            <person name="Reinhardt R."/>
            <person name="Weissenbach J."/>
            <person name="Roy S.W."/>
            <person name="Artiguenave F."/>
            <person name="Postlethwait J.H."/>
            <person name="Manak J.R."/>
            <person name="Thompson E.M."/>
            <person name="Jaillon O."/>
            <person name="Du Pasquier L."/>
            <person name="Boudinot P."/>
            <person name="Liberles D.A."/>
            <person name="Volff J.N."/>
            <person name="Philippe H."/>
            <person name="Lenhard B."/>
            <person name="Roest Crollius H."/>
            <person name="Wincker P."/>
            <person name="Chourrout D."/>
        </authorList>
    </citation>
    <scope>NUCLEOTIDE SEQUENCE [LARGE SCALE GENOMIC DNA]</scope>
</reference>
<name>E4WZ71_OIKDI</name>
<dbReference type="GO" id="GO:1905515">
    <property type="term" value="P:non-motile cilium assembly"/>
    <property type="evidence" value="ECO:0007669"/>
    <property type="project" value="TreeGrafter"/>
</dbReference>
<dbReference type="AlphaFoldDB" id="E4WZ71"/>
<keyword evidence="2" id="KW-1185">Reference proteome</keyword>
<protein>
    <submittedName>
        <fullName evidence="1">Uncharacterized protein</fullName>
    </submittedName>
</protein>
<evidence type="ECO:0000313" key="1">
    <source>
        <dbReference type="EMBL" id="CBY22466.1"/>
    </source>
</evidence>
<organism evidence="1">
    <name type="scientific">Oikopleura dioica</name>
    <name type="common">Tunicate</name>
    <dbReference type="NCBI Taxonomy" id="34765"/>
    <lineage>
        <taxon>Eukaryota</taxon>
        <taxon>Metazoa</taxon>
        <taxon>Chordata</taxon>
        <taxon>Tunicata</taxon>
        <taxon>Appendicularia</taxon>
        <taxon>Copelata</taxon>
        <taxon>Oikopleuridae</taxon>
        <taxon>Oikopleura</taxon>
    </lineage>
</organism>
<dbReference type="InParanoid" id="E4WZ71"/>
<dbReference type="FunCoup" id="E4WZ71">
    <property type="interactions" value="2"/>
</dbReference>
<gene>
    <name evidence="1" type="ORF">GSOID_T00013222001</name>
</gene>
<dbReference type="EMBL" id="FN653019">
    <property type="protein sequence ID" value="CBY22466.1"/>
    <property type="molecule type" value="Genomic_DNA"/>
</dbReference>
<dbReference type="Proteomes" id="UP000001307">
    <property type="component" value="Unassembled WGS sequence"/>
</dbReference>